<keyword evidence="3" id="KW-1185">Reference proteome</keyword>
<dbReference type="Pfam" id="PF01593">
    <property type="entry name" value="Amino_oxidase"/>
    <property type="match status" value="1"/>
</dbReference>
<dbReference type="GO" id="GO:0016491">
    <property type="term" value="F:oxidoreductase activity"/>
    <property type="evidence" value="ECO:0007669"/>
    <property type="project" value="InterPro"/>
</dbReference>
<gene>
    <name evidence="2" type="ORF">JKP34_17505</name>
</gene>
<comment type="caution">
    <text evidence="2">The sequence shown here is derived from an EMBL/GenBank/DDBJ whole genome shotgun (WGS) entry which is preliminary data.</text>
</comment>
<sequence length="422" mass="46701">MEDKKVVIIGAGVAGLVAAIELEKAGFKPTLLEASNSAGGRIKTDHIDGYLLDHGFQVLLTAYPEAKRYLDYEALNLKTFDPGALIYPKEGDPFTVADPLRQPLKALNMLFSPVGTFGDKLKIYSWNSQLKRTSVEDLFKKPETTSLKFLRQKGFSEQIIDNFFKPFFGGIFLENDLSTSSRMLEFVFKMFGEGHAAIPSGGMQKIPEQLLEQLDQTDVQFGKKVKSVGLRELTLTNGETIQADAFIIATNPANMLPQLQDQVNGHQEVVNLYFSSNVNPVGKPTIALACNEEMLINNFCVMNNVSTDYAADGSYLISISVTQDFQLSDDALKKKVIDELVALVPIMKEAEITHLKTFYIDQALPQIDDFQYSMKPSNCKIQDGVYLAGDYLLNGSINAAMLSGRLAAHAVFEDFKGDGFRN</sequence>
<dbReference type="AlphaFoldDB" id="A0A937ADL0"/>
<name>A0A937ADL0_9BACT</name>
<dbReference type="Gene3D" id="3.90.660.20">
    <property type="entry name" value="Protoporphyrinogen oxidase, mitochondrial, domain 2"/>
    <property type="match status" value="1"/>
</dbReference>
<dbReference type="Proteomes" id="UP000642920">
    <property type="component" value="Unassembled WGS sequence"/>
</dbReference>
<dbReference type="Gene3D" id="3.50.50.60">
    <property type="entry name" value="FAD/NAD(P)-binding domain"/>
    <property type="match status" value="2"/>
</dbReference>
<dbReference type="PANTHER" id="PTHR42841">
    <property type="entry name" value="AMINE OXIDASE"/>
    <property type="match status" value="1"/>
</dbReference>
<accession>A0A937ADL0</accession>
<evidence type="ECO:0000259" key="1">
    <source>
        <dbReference type="Pfam" id="PF01593"/>
    </source>
</evidence>
<protein>
    <submittedName>
        <fullName evidence="2">FAD-dependent oxidoreductase</fullName>
    </submittedName>
</protein>
<evidence type="ECO:0000313" key="2">
    <source>
        <dbReference type="EMBL" id="MBL0767066.1"/>
    </source>
</evidence>
<dbReference type="InterPro" id="IPR036188">
    <property type="entry name" value="FAD/NAD-bd_sf"/>
</dbReference>
<evidence type="ECO:0000313" key="3">
    <source>
        <dbReference type="Proteomes" id="UP000642920"/>
    </source>
</evidence>
<feature type="domain" description="Amine oxidase" evidence="1">
    <location>
        <begin position="13"/>
        <end position="411"/>
    </location>
</feature>
<dbReference type="Gene3D" id="1.10.3110.10">
    <property type="entry name" value="protoporphyrinogen ix oxidase, domain 3"/>
    <property type="match status" value="1"/>
</dbReference>
<dbReference type="SUPFAM" id="SSF51905">
    <property type="entry name" value="FAD/NAD(P)-binding domain"/>
    <property type="match status" value="1"/>
</dbReference>
<dbReference type="EMBL" id="JAERQG010000006">
    <property type="protein sequence ID" value="MBL0767066.1"/>
    <property type="molecule type" value="Genomic_DNA"/>
</dbReference>
<dbReference type="RefSeq" id="WP_201924390.1">
    <property type="nucleotide sequence ID" value="NZ_JAERQG010000006.1"/>
</dbReference>
<organism evidence="2 3">
    <name type="scientific">Marivirga atlantica</name>
    <dbReference type="NCBI Taxonomy" id="1548457"/>
    <lineage>
        <taxon>Bacteria</taxon>
        <taxon>Pseudomonadati</taxon>
        <taxon>Bacteroidota</taxon>
        <taxon>Cytophagia</taxon>
        <taxon>Cytophagales</taxon>
        <taxon>Marivirgaceae</taxon>
        <taxon>Marivirga</taxon>
    </lineage>
</organism>
<reference evidence="2" key="1">
    <citation type="submission" date="2021-01" db="EMBL/GenBank/DDBJ databases">
        <title>Marivirga sp. nov., isolated from intertidal surface sediments.</title>
        <authorList>
            <person name="Zhang M."/>
        </authorList>
    </citation>
    <scope>NUCLEOTIDE SEQUENCE</scope>
    <source>
        <strain evidence="2">SM1354</strain>
    </source>
</reference>
<dbReference type="InterPro" id="IPR002937">
    <property type="entry name" value="Amino_oxidase"/>
</dbReference>
<proteinExistence type="predicted"/>